<dbReference type="Proteomes" id="UP000092093">
    <property type="component" value="Unassembled WGS sequence"/>
</dbReference>
<evidence type="ECO:0000313" key="2">
    <source>
        <dbReference type="Proteomes" id="UP000092093"/>
    </source>
</evidence>
<comment type="caution">
    <text evidence="1">The sequence shown here is derived from an EMBL/GenBank/DDBJ whole genome shotgun (WGS) entry which is preliminary data.</text>
</comment>
<gene>
    <name evidence="1" type="ORF">AN484_07110</name>
</gene>
<dbReference type="AlphaFoldDB" id="A0A1B7X516"/>
<name>A0A1B7X516_APHFL</name>
<accession>A0A1B7X516</accession>
<reference evidence="1 2" key="1">
    <citation type="submission" date="2015-09" db="EMBL/GenBank/DDBJ databases">
        <title>Aphanizomenon flos-aquae WA102.</title>
        <authorList>
            <person name="Driscoll C."/>
        </authorList>
    </citation>
    <scope>NUCLEOTIDE SEQUENCE [LARGE SCALE GENOMIC DNA]</scope>
    <source>
        <strain evidence="1">WA102</strain>
    </source>
</reference>
<proteinExistence type="predicted"/>
<sequence>MTDLEKFKQLFESVGLPVNESNDGAQTELYLGSGESEAVKGYSMFFVIIIFDASGKFFEFGIWE</sequence>
<organism evidence="1 2">
    <name type="scientific">Aphanizomenon flos-aquae WA102</name>
    <dbReference type="NCBI Taxonomy" id="1710896"/>
    <lineage>
        <taxon>Bacteria</taxon>
        <taxon>Bacillati</taxon>
        <taxon>Cyanobacteriota</taxon>
        <taxon>Cyanophyceae</taxon>
        <taxon>Nostocales</taxon>
        <taxon>Aphanizomenonaceae</taxon>
        <taxon>Aphanizomenon</taxon>
    </lineage>
</organism>
<dbReference type="EMBL" id="LJOW01000022">
    <property type="protein sequence ID" value="OBQ44443.1"/>
    <property type="molecule type" value="Genomic_DNA"/>
</dbReference>
<evidence type="ECO:0000313" key="1">
    <source>
        <dbReference type="EMBL" id="OBQ44443.1"/>
    </source>
</evidence>
<protein>
    <submittedName>
        <fullName evidence="1">Uncharacterized protein</fullName>
    </submittedName>
</protein>